<dbReference type="InParanoid" id="D3B7W4"/>
<comment type="caution">
    <text evidence="1">The sequence shown here is derived from an EMBL/GenBank/DDBJ whole genome shotgun (WGS) entry which is preliminary data.</text>
</comment>
<evidence type="ECO:0000313" key="2">
    <source>
        <dbReference type="Proteomes" id="UP000001396"/>
    </source>
</evidence>
<keyword evidence="2" id="KW-1185">Reference proteome</keyword>
<reference evidence="1 2" key="1">
    <citation type="journal article" date="2011" name="Genome Res.">
        <title>Phylogeny-wide analysis of social amoeba genomes highlights ancient origins for complex intercellular communication.</title>
        <authorList>
            <person name="Heidel A.J."/>
            <person name="Lawal H.M."/>
            <person name="Felder M."/>
            <person name="Schilde C."/>
            <person name="Helps N.R."/>
            <person name="Tunggal B."/>
            <person name="Rivero F."/>
            <person name="John U."/>
            <person name="Schleicher M."/>
            <person name="Eichinger L."/>
            <person name="Platzer M."/>
            <person name="Noegel A.A."/>
            <person name="Schaap P."/>
            <person name="Gloeckner G."/>
        </authorList>
    </citation>
    <scope>NUCLEOTIDE SEQUENCE [LARGE SCALE GENOMIC DNA]</scope>
    <source>
        <strain evidence="2">ATCC 26659 / Pp 5 / PN500</strain>
    </source>
</reference>
<dbReference type="RefSeq" id="XP_020434974.1">
    <property type="nucleotide sequence ID" value="XM_020575454.1"/>
</dbReference>
<gene>
    <name evidence="1" type="ORF">PPL_04552</name>
</gene>
<evidence type="ECO:0000313" key="1">
    <source>
        <dbReference type="EMBL" id="EFA82857.1"/>
    </source>
</evidence>
<organism evidence="1 2">
    <name type="scientific">Heterostelium pallidum (strain ATCC 26659 / Pp 5 / PN500)</name>
    <name type="common">Cellular slime mold</name>
    <name type="synonym">Polysphondylium pallidum</name>
    <dbReference type="NCBI Taxonomy" id="670386"/>
    <lineage>
        <taxon>Eukaryota</taxon>
        <taxon>Amoebozoa</taxon>
        <taxon>Evosea</taxon>
        <taxon>Eumycetozoa</taxon>
        <taxon>Dictyostelia</taxon>
        <taxon>Acytosteliales</taxon>
        <taxon>Acytosteliaceae</taxon>
        <taxon>Heterostelium</taxon>
    </lineage>
</organism>
<accession>D3B7W4</accession>
<dbReference type="GeneID" id="31360039"/>
<dbReference type="AlphaFoldDB" id="D3B7W4"/>
<name>D3B7W4_HETP5</name>
<dbReference type="Proteomes" id="UP000001396">
    <property type="component" value="Unassembled WGS sequence"/>
</dbReference>
<protein>
    <submittedName>
        <fullName evidence="1">Uncharacterized protein</fullName>
    </submittedName>
</protein>
<dbReference type="EMBL" id="ADBJ01000018">
    <property type="protein sequence ID" value="EFA82857.1"/>
    <property type="molecule type" value="Genomic_DNA"/>
</dbReference>
<proteinExistence type="predicted"/>
<sequence>MDTDTNHLNVKRDILERDRVLRNYFVLVDWKSDDALFRLKRRLVTGEPIHPHEYYQYLYEDSWSGSINNGLNDSLVFTDGQERFLILLVHTNDSKKIIGSQKYKMIDRIGKWVDKTPSKLIDVGVITSSSNQYKAIGHLKLESTNINDVDMSNIEVDIDIERQTINNYVWYGNAPSDYLLYCDDHKVEEVTEIISDLEI</sequence>